<dbReference type="Proteomes" id="UP001500540">
    <property type="component" value="Unassembled WGS sequence"/>
</dbReference>
<dbReference type="SUPFAM" id="SSF56281">
    <property type="entry name" value="Metallo-hydrolase/oxidoreductase"/>
    <property type="match status" value="1"/>
</dbReference>
<evidence type="ECO:0000259" key="3">
    <source>
        <dbReference type="Pfam" id="PF00753"/>
    </source>
</evidence>
<evidence type="ECO:0000256" key="2">
    <source>
        <dbReference type="ARBA" id="ARBA00022801"/>
    </source>
</evidence>
<dbReference type="Gene3D" id="3.60.15.10">
    <property type="entry name" value="Ribonuclease Z/Hydroxyacylglutathione hydrolase-like"/>
    <property type="match status" value="1"/>
</dbReference>
<dbReference type="PANTHER" id="PTHR46018">
    <property type="entry name" value="ZINC PHOSPHODIESTERASE ELAC PROTEIN 1"/>
    <property type="match status" value="1"/>
</dbReference>
<dbReference type="CDD" id="cd07719">
    <property type="entry name" value="arylsulfatase_AtsA-like_MBL-fold"/>
    <property type="match status" value="1"/>
</dbReference>
<dbReference type="InterPro" id="IPR044094">
    <property type="entry name" value="AtsA-like_MBL-fold"/>
</dbReference>
<dbReference type="InterPro" id="IPR036866">
    <property type="entry name" value="RibonucZ/Hydroxyglut_hydro"/>
</dbReference>
<feature type="domain" description="Metallo-beta-lactamase" evidence="3">
    <location>
        <begin position="37"/>
        <end position="95"/>
    </location>
</feature>
<organism evidence="4 5">
    <name type="scientific">Microbacterium kribbense</name>
    <dbReference type="NCBI Taxonomy" id="433645"/>
    <lineage>
        <taxon>Bacteria</taxon>
        <taxon>Bacillati</taxon>
        <taxon>Actinomycetota</taxon>
        <taxon>Actinomycetes</taxon>
        <taxon>Micrococcales</taxon>
        <taxon>Microbacteriaceae</taxon>
        <taxon>Microbacterium</taxon>
    </lineage>
</organism>
<accession>A0ABP7GM80</accession>
<dbReference type="EMBL" id="BAABAF010000007">
    <property type="protein sequence ID" value="GAA3769129.1"/>
    <property type="molecule type" value="Genomic_DNA"/>
</dbReference>
<keyword evidence="2" id="KW-0378">Hydrolase</keyword>
<dbReference type="InterPro" id="IPR001279">
    <property type="entry name" value="Metallo-B-lactamas"/>
</dbReference>
<dbReference type="Pfam" id="PF00753">
    <property type="entry name" value="Lactamase_B"/>
    <property type="match status" value="1"/>
</dbReference>
<keyword evidence="1" id="KW-0255">Endonuclease</keyword>
<sequence length="372" mass="40526">MPLSPRPLSGREAATYRTRVTLLGTAGGPPWWEGSDRQGISTLITVGDAQYLIDCGEGWGRSFRRSGESVPGFEHGIDRFRAVFLTHHHSDHTIDYPNLLLLAWHNGSNSLRQPIQIYGPGDRGSLPPIFGDPEIDPGVWCPESPTPGVHESTEKLLAAYATDINDRTRDEGKRNLRDIFEVHDIPLPTAATAHANIDPAPVMEPFQVYQDEYVTVTAILVDHRPIFPAFAFRFETADGSIVISGDTGVCDNLVTLARDADLLLHECIDPDWIEGRVGAKSGNDDPYLRQHLLAAHTPIDAVGPQAQKAGVRTLVLTHLVPGDTPVDKWQRAERGFDGLTVVGEDHMHFGLGAPIAHDPATLVAAAPEPARG</sequence>
<comment type="caution">
    <text evidence="4">The sequence shown here is derived from an EMBL/GenBank/DDBJ whole genome shotgun (WGS) entry which is preliminary data.</text>
</comment>
<dbReference type="PANTHER" id="PTHR46018:SF2">
    <property type="entry name" value="ZINC PHOSPHODIESTERASE ELAC PROTEIN 1"/>
    <property type="match status" value="1"/>
</dbReference>
<keyword evidence="5" id="KW-1185">Reference proteome</keyword>
<evidence type="ECO:0000313" key="4">
    <source>
        <dbReference type="EMBL" id="GAA3769129.1"/>
    </source>
</evidence>
<evidence type="ECO:0000313" key="5">
    <source>
        <dbReference type="Proteomes" id="UP001500540"/>
    </source>
</evidence>
<keyword evidence="1" id="KW-0540">Nuclease</keyword>
<reference evidence="5" key="1">
    <citation type="journal article" date="2019" name="Int. J. Syst. Evol. Microbiol.">
        <title>The Global Catalogue of Microorganisms (GCM) 10K type strain sequencing project: providing services to taxonomists for standard genome sequencing and annotation.</title>
        <authorList>
            <consortium name="The Broad Institute Genomics Platform"/>
            <consortium name="The Broad Institute Genome Sequencing Center for Infectious Disease"/>
            <person name="Wu L."/>
            <person name="Ma J."/>
        </authorList>
    </citation>
    <scope>NUCLEOTIDE SEQUENCE [LARGE SCALE GENOMIC DNA]</scope>
    <source>
        <strain evidence="5">JCM 16950</strain>
    </source>
</reference>
<name>A0ABP7GM80_9MICO</name>
<evidence type="ECO:0000256" key="1">
    <source>
        <dbReference type="ARBA" id="ARBA00022759"/>
    </source>
</evidence>
<dbReference type="RefSeq" id="WP_344783516.1">
    <property type="nucleotide sequence ID" value="NZ_BAABAF010000007.1"/>
</dbReference>
<gene>
    <name evidence="4" type="ORF">GCM10022240_21980</name>
</gene>
<proteinExistence type="predicted"/>
<protein>
    <submittedName>
        <fullName evidence="4">MBL fold metallo-hydrolase</fullName>
    </submittedName>
</protein>